<name>A0A1H3V2C1_9BACI</name>
<evidence type="ECO:0000256" key="1">
    <source>
        <dbReference type="SAM" id="Phobius"/>
    </source>
</evidence>
<keyword evidence="1" id="KW-1133">Transmembrane helix</keyword>
<dbReference type="EMBL" id="FNPI01000032">
    <property type="protein sequence ID" value="SDZ68175.1"/>
    <property type="molecule type" value="Genomic_DNA"/>
</dbReference>
<accession>A0A1H3V2C1</accession>
<gene>
    <name evidence="2" type="ORF">SAMN05421736_13217</name>
</gene>
<evidence type="ECO:0000313" key="3">
    <source>
        <dbReference type="Proteomes" id="UP000198935"/>
    </source>
</evidence>
<dbReference type="Proteomes" id="UP000198935">
    <property type="component" value="Unassembled WGS sequence"/>
</dbReference>
<feature type="transmembrane region" description="Helical" evidence="1">
    <location>
        <begin position="37"/>
        <end position="54"/>
    </location>
</feature>
<dbReference type="AlphaFoldDB" id="A0A1H3V2C1"/>
<sequence length="72" mass="7926">MFGLSVHHPALDLIRFTGILVMVQEHKDLMGLGKQPAEVFLILIGVTTMFALILKGHELRIGSIFQNGEPEG</sequence>
<evidence type="ECO:0000313" key="2">
    <source>
        <dbReference type="EMBL" id="SDZ68175.1"/>
    </source>
</evidence>
<organism evidence="2 3">
    <name type="scientific">Evansella caseinilytica</name>
    <dbReference type="NCBI Taxonomy" id="1503961"/>
    <lineage>
        <taxon>Bacteria</taxon>
        <taxon>Bacillati</taxon>
        <taxon>Bacillota</taxon>
        <taxon>Bacilli</taxon>
        <taxon>Bacillales</taxon>
        <taxon>Bacillaceae</taxon>
        <taxon>Evansella</taxon>
    </lineage>
</organism>
<keyword evidence="1" id="KW-0472">Membrane</keyword>
<proteinExistence type="predicted"/>
<dbReference type="STRING" id="1503961.SAMN05421736_13217"/>
<keyword evidence="3" id="KW-1185">Reference proteome</keyword>
<keyword evidence="1" id="KW-0812">Transmembrane</keyword>
<protein>
    <submittedName>
        <fullName evidence="2">Uncharacterized protein</fullName>
    </submittedName>
</protein>
<reference evidence="3" key="1">
    <citation type="submission" date="2016-10" db="EMBL/GenBank/DDBJ databases">
        <authorList>
            <person name="Varghese N."/>
            <person name="Submissions S."/>
        </authorList>
    </citation>
    <scope>NUCLEOTIDE SEQUENCE [LARGE SCALE GENOMIC DNA]</scope>
    <source>
        <strain evidence="3">SP</strain>
    </source>
</reference>